<feature type="transmembrane region" description="Helical" evidence="6">
    <location>
        <begin position="115"/>
        <end position="135"/>
    </location>
</feature>
<reference evidence="8 9" key="1">
    <citation type="submission" date="2018-10" db="EMBL/GenBank/DDBJ databases">
        <title>Comparative analysis of microorganisms from saline springs in Andes Mountain Range, Colombia.</title>
        <authorList>
            <person name="Rubin E."/>
        </authorList>
    </citation>
    <scope>NUCLEOTIDE SEQUENCE [LARGE SCALE GENOMIC DNA]</scope>
    <source>
        <strain evidence="8 9">USBA 36</strain>
    </source>
</reference>
<feature type="domain" description="EamA" evidence="7">
    <location>
        <begin position="25"/>
        <end position="156"/>
    </location>
</feature>
<evidence type="ECO:0000259" key="7">
    <source>
        <dbReference type="Pfam" id="PF00892"/>
    </source>
</evidence>
<accession>A0A420WAA8</accession>
<feature type="transmembrane region" description="Helical" evidence="6">
    <location>
        <begin position="85"/>
        <end position="109"/>
    </location>
</feature>
<feature type="domain" description="EamA" evidence="7">
    <location>
        <begin position="170"/>
        <end position="306"/>
    </location>
</feature>
<feature type="transmembrane region" description="Helical" evidence="6">
    <location>
        <begin position="168"/>
        <end position="189"/>
    </location>
</feature>
<proteinExistence type="inferred from homology"/>
<evidence type="ECO:0000313" key="8">
    <source>
        <dbReference type="EMBL" id="RKQ67872.1"/>
    </source>
</evidence>
<evidence type="ECO:0000256" key="4">
    <source>
        <dbReference type="ARBA" id="ARBA00022989"/>
    </source>
</evidence>
<feature type="transmembrane region" description="Helical" evidence="6">
    <location>
        <begin position="201"/>
        <end position="225"/>
    </location>
</feature>
<feature type="transmembrane region" description="Helical" evidence="6">
    <location>
        <begin position="24"/>
        <end position="48"/>
    </location>
</feature>
<keyword evidence="4 6" id="KW-1133">Transmembrane helix</keyword>
<feature type="transmembrane region" description="Helical" evidence="6">
    <location>
        <begin position="289"/>
        <end position="309"/>
    </location>
</feature>
<evidence type="ECO:0000313" key="9">
    <source>
        <dbReference type="Proteomes" id="UP000277424"/>
    </source>
</evidence>
<dbReference type="Pfam" id="PF00892">
    <property type="entry name" value="EamA"/>
    <property type="match status" value="2"/>
</dbReference>
<feature type="transmembrane region" description="Helical" evidence="6">
    <location>
        <begin position="54"/>
        <end position="73"/>
    </location>
</feature>
<dbReference type="InterPro" id="IPR000620">
    <property type="entry name" value="EamA_dom"/>
</dbReference>
<comment type="similarity">
    <text evidence="2">Belongs to the EamA transporter family.</text>
</comment>
<comment type="subcellular location">
    <subcellularLocation>
        <location evidence="1">Membrane</location>
        <topology evidence="1">Multi-pass membrane protein</topology>
    </subcellularLocation>
</comment>
<name>A0A420WAA8_9PROT</name>
<dbReference type="InterPro" id="IPR050638">
    <property type="entry name" value="AA-Vitamin_Transporters"/>
</dbReference>
<dbReference type="EMBL" id="RBIG01000005">
    <property type="protein sequence ID" value="RKQ67872.1"/>
    <property type="molecule type" value="Genomic_DNA"/>
</dbReference>
<evidence type="ECO:0000256" key="1">
    <source>
        <dbReference type="ARBA" id="ARBA00004141"/>
    </source>
</evidence>
<dbReference type="AlphaFoldDB" id="A0A420WAA8"/>
<feature type="transmembrane region" description="Helical" evidence="6">
    <location>
        <begin position="264"/>
        <end position="283"/>
    </location>
</feature>
<sequence length="320" mass="32776">MIPLPLACPESFLFWVRGSSLGELAGVLAAIASSALGGTAVGATRYVVGAVDPLTLGALRFGIGFLCLLPIALAQREAWPARRDWPRAAALGLLFFGLFPVLFNASLLYTTAARAALALSTLPLLTMLAGAILGVEALTARKSAGVALAMGGVTLALAAGLADAPAGAWRGDLLMVAAAQCMALYSVWARPVIHRSGPVRFTLLAMGTGATCLGLLAGIGGGFAALPGFGWPQWIAVFYLGLFGSALIFFLWAFALGRTTPTRVAVSVTVNPVTAALLGALLLDEPVGWNLVLGLVTVFSGIWLAVTAGKPAGTAAPHKR</sequence>
<dbReference type="InterPro" id="IPR037185">
    <property type="entry name" value="EmrE-like"/>
</dbReference>
<evidence type="ECO:0000256" key="6">
    <source>
        <dbReference type="SAM" id="Phobius"/>
    </source>
</evidence>
<dbReference type="Proteomes" id="UP000277424">
    <property type="component" value="Unassembled WGS sequence"/>
</dbReference>
<gene>
    <name evidence="8" type="ORF">BCL74_3533</name>
</gene>
<keyword evidence="3 6" id="KW-0812">Transmembrane</keyword>
<dbReference type="Gene3D" id="1.10.3730.20">
    <property type="match status" value="1"/>
</dbReference>
<feature type="transmembrane region" description="Helical" evidence="6">
    <location>
        <begin position="144"/>
        <end position="162"/>
    </location>
</feature>
<feature type="transmembrane region" description="Helical" evidence="6">
    <location>
        <begin position="231"/>
        <end position="252"/>
    </location>
</feature>
<keyword evidence="5 6" id="KW-0472">Membrane</keyword>
<evidence type="ECO:0000256" key="2">
    <source>
        <dbReference type="ARBA" id="ARBA00007362"/>
    </source>
</evidence>
<dbReference type="PANTHER" id="PTHR32322:SF2">
    <property type="entry name" value="EAMA DOMAIN-CONTAINING PROTEIN"/>
    <property type="match status" value="1"/>
</dbReference>
<protein>
    <submittedName>
        <fullName evidence="8">Threonine/homoserine efflux transporter RhtA</fullName>
    </submittedName>
</protein>
<evidence type="ECO:0000256" key="3">
    <source>
        <dbReference type="ARBA" id="ARBA00022692"/>
    </source>
</evidence>
<organism evidence="8 9">
    <name type="scientific">Oceanibaculum indicum</name>
    <dbReference type="NCBI Taxonomy" id="526216"/>
    <lineage>
        <taxon>Bacteria</taxon>
        <taxon>Pseudomonadati</taxon>
        <taxon>Pseudomonadota</taxon>
        <taxon>Alphaproteobacteria</taxon>
        <taxon>Rhodospirillales</taxon>
        <taxon>Oceanibaculaceae</taxon>
        <taxon>Oceanibaculum</taxon>
    </lineage>
</organism>
<evidence type="ECO:0000256" key="5">
    <source>
        <dbReference type="ARBA" id="ARBA00023136"/>
    </source>
</evidence>
<comment type="caution">
    <text evidence="8">The sequence shown here is derived from an EMBL/GenBank/DDBJ whole genome shotgun (WGS) entry which is preliminary data.</text>
</comment>
<dbReference type="SUPFAM" id="SSF103481">
    <property type="entry name" value="Multidrug resistance efflux transporter EmrE"/>
    <property type="match status" value="2"/>
</dbReference>
<dbReference type="PANTHER" id="PTHR32322">
    <property type="entry name" value="INNER MEMBRANE TRANSPORTER"/>
    <property type="match status" value="1"/>
</dbReference>
<dbReference type="GO" id="GO:0016020">
    <property type="term" value="C:membrane"/>
    <property type="evidence" value="ECO:0007669"/>
    <property type="project" value="UniProtKB-SubCell"/>
</dbReference>